<name>M1WTT1_9NOST</name>
<comment type="caution">
    <text evidence="1">The sequence shown here is derived from an EMBL/GenBank/DDBJ whole genome shotgun (WGS) entry which is preliminary data.</text>
</comment>
<reference evidence="1 2" key="1">
    <citation type="submission" date="2012-05" db="EMBL/GenBank/DDBJ databases">
        <authorList>
            <person name="Hilton J."/>
        </authorList>
    </citation>
    <scope>NUCLEOTIDE SEQUENCE [LARGE SCALE GENOMIC DNA]</scope>
    <source>
        <strain evidence="1 2">HH01</strain>
    </source>
</reference>
<sequence>MFHNKITVIIIHPNYGVEPCMTIINHHIIKSRLLKETLAFNTWNK</sequence>
<accession>M1WTT1</accession>
<evidence type="ECO:0000313" key="2">
    <source>
        <dbReference type="Proteomes" id="UP000053051"/>
    </source>
</evidence>
<keyword evidence="2" id="KW-1185">Reference proteome</keyword>
<dbReference type="AlphaFoldDB" id="M1WTT1"/>
<dbReference type="EMBL" id="CAIY01000087">
    <property type="protein sequence ID" value="CCH68359.1"/>
    <property type="molecule type" value="Genomic_DNA"/>
</dbReference>
<reference evidence="2" key="2">
    <citation type="submission" date="2016-01" db="EMBL/GenBank/DDBJ databases">
        <title>Diatom-associated endosymboitic cyanobacterium lacks core nitrogen metabolism enzymes.</title>
        <authorList>
            <person name="Hilton J.A."/>
            <person name="Foster R.A."/>
            <person name="Tripp H.J."/>
            <person name="Carter B.J."/>
            <person name="Zehr J.P."/>
            <person name="Villareal T.A."/>
        </authorList>
    </citation>
    <scope>NUCLEOTIDE SEQUENCE [LARGE SCALE GENOMIC DNA]</scope>
    <source>
        <strain evidence="2">HH01</strain>
    </source>
</reference>
<dbReference type="Proteomes" id="UP000053051">
    <property type="component" value="Unassembled WGS sequence"/>
</dbReference>
<evidence type="ECO:0000313" key="1">
    <source>
        <dbReference type="EMBL" id="CCH68359.1"/>
    </source>
</evidence>
<organism evidence="1 2">
    <name type="scientific">Richelia intracellularis HH01</name>
    <dbReference type="NCBI Taxonomy" id="1165094"/>
    <lineage>
        <taxon>Bacteria</taxon>
        <taxon>Bacillati</taxon>
        <taxon>Cyanobacteriota</taxon>
        <taxon>Cyanophyceae</taxon>
        <taxon>Nostocales</taxon>
        <taxon>Nostocaceae</taxon>
        <taxon>Richelia</taxon>
    </lineage>
</organism>
<proteinExistence type="predicted"/>
<gene>
    <name evidence="1" type="ORF">RINTHH_22040</name>
</gene>
<protein>
    <submittedName>
        <fullName evidence="1">Uncharacterized protein</fullName>
    </submittedName>
</protein>